<keyword evidence="1" id="KW-1133">Transmembrane helix</keyword>
<dbReference type="AlphaFoldDB" id="A0A1X7SE00"/>
<feature type="transmembrane region" description="Helical" evidence="1">
    <location>
        <begin position="96"/>
        <end position="115"/>
    </location>
</feature>
<keyword evidence="1" id="KW-0812">Transmembrane</keyword>
<protein>
    <recommendedName>
        <fullName evidence="3">Reverse transcriptase domain-containing protein</fullName>
    </recommendedName>
</protein>
<reference evidence="2" key="1">
    <citation type="submission" date="2017-05" db="UniProtKB">
        <authorList>
            <consortium name="EnsemblMetazoa"/>
        </authorList>
    </citation>
    <scope>IDENTIFICATION</scope>
</reference>
<sequence length="235" mass="26555">DDVCLISNDPLNLQQIIVLNIAQSYADTWHYSFNTEKSVILVIGESSTSRQTAQLTRSFYLAGKKLREVDSAKHLGVIISNSTSHLNRATQISSSFRNAFLILFAIIVGTCYSQLNPAMSLFLVKSFCLPILTFSFCIWSPPQSVIVILERIWLKCLRTLLGLPPHSPTLGIHKLLDLDRVNLPNPFELFHNANFHNMKVWKCLIMTTLHLSWHDHIDSTHSSHLTDIARIQGCS</sequence>
<proteinExistence type="predicted"/>
<evidence type="ECO:0008006" key="3">
    <source>
        <dbReference type="Google" id="ProtNLM"/>
    </source>
</evidence>
<name>A0A1X7SE00_AMPQE</name>
<evidence type="ECO:0000313" key="2">
    <source>
        <dbReference type="EnsemblMetazoa" id="Aqu2.1.00291_001"/>
    </source>
</evidence>
<dbReference type="EnsemblMetazoa" id="Aqu2.1.00291_001">
    <property type="protein sequence ID" value="Aqu2.1.00291_001"/>
    <property type="gene ID" value="Aqu2.1.00291"/>
</dbReference>
<evidence type="ECO:0000256" key="1">
    <source>
        <dbReference type="SAM" id="Phobius"/>
    </source>
</evidence>
<keyword evidence="1" id="KW-0472">Membrane</keyword>
<organism evidence="2">
    <name type="scientific">Amphimedon queenslandica</name>
    <name type="common">Sponge</name>
    <dbReference type="NCBI Taxonomy" id="400682"/>
    <lineage>
        <taxon>Eukaryota</taxon>
        <taxon>Metazoa</taxon>
        <taxon>Porifera</taxon>
        <taxon>Demospongiae</taxon>
        <taxon>Heteroscleromorpha</taxon>
        <taxon>Haplosclerida</taxon>
        <taxon>Niphatidae</taxon>
        <taxon>Amphimedon</taxon>
    </lineage>
</organism>
<feature type="transmembrane region" description="Helical" evidence="1">
    <location>
        <begin position="121"/>
        <end position="139"/>
    </location>
</feature>
<accession>A0A1X7SE00</accession>
<dbReference type="InParanoid" id="A0A1X7SE00"/>